<dbReference type="Proteomes" id="UP000578449">
    <property type="component" value="Unassembled WGS sequence"/>
</dbReference>
<keyword evidence="2" id="KW-0966">Cell projection</keyword>
<keyword evidence="1" id="KW-1133">Transmembrane helix</keyword>
<comment type="caution">
    <text evidence="2">The sequence shown here is derived from an EMBL/GenBank/DDBJ whole genome shotgun (WGS) entry which is preliminary data.</text>
</comment>
<sequence>MSEHQIDPAGNTQQFKAFAQQNEQAAAEQKRSYALPITIAVVLVAIVAVAAYLLLR</sequence>
<dbReference type="AlphaFoldDB" id="A0A840P5G5"/>
<evidence type="ECO:0000256" key="1">
    <source>
        <dbReference type="SAM" id="Phobius"/>
    </source>
</evidence>
<evidence type="ECO:0000313" key="2">
    <source>
        <dbReference type="EMBL" id="MBB5134908.1"/>
    </source>
</evidence>
<evidence type="ECO:0000313" key="3">
    <source>
        <dbReference type="Proteomes" id="UP000578449"/>
    </source>
</evidence>
<name>A0A840P5G5_9ACTN</name>
<keyword evidence="2" id="KW-0969">Cilium</keyword>
<accession>A0A840P5G5</accession>
<protein>
    <submittedName>
        <fullName evidence="2">Flagellar basal body-associated protein FliL</fullName>
    </submittedName>
</protein>
<keyword evidence="2" id="KW-0282">Flagellum</keyword>
<feature type="transmembrane region" description="Helical" evidence="1">
    <location>
        <begin position="33"/>
        <end position="55"/>
    </location>
</feature>
<reference evidence="2 3" key="1">
    <citation type="submission" date="2020-08" db="EMBL/GenBank/DDBJ databases">
        <title>Genomic Encyclopedia of Type Strains, Phase IV (KMG-IV): sequencing the most valuable type-strain genomes for metagenomic binning, comparative biology and taxonomic classification.</title>
        <authorList>
            <person name="Goeker M."/>
        </authorList>
    </citation>
    <scope>NUCLEOTIDE SEQUENCE [LARGE SCALE GENOMIC DNA]</scope>
    <source>
        <strain evidence="2 3">DSM 45615</strain>
    </source>
</reference>
<keyword evidence="1" id="KW-0812">Transmembrane</keyword>
<proteinExistence type="predicted"/>
<dbReference type="EMBL" id="JACHGN010000009">
    <property type="protein sequence ID" value="MBB5134908.1"/>
    <property type="molecule type" value="Genomic_DNA"/>
</dbReference>
<keyword evidence="3" id="KW-1185">Reference proteome</keyword>
<dbReference type="RefSeq" id="WP_185051778.1">
    <property type="nucleotide sequence ID" value="NZ_BAABIX010000004.1"/>
</dbReference>
<organism evidence="2 3">
    <name type="scientific">Thermocatellispora tengchongensis</name>
    <dbReference type="NCBI Taxonomy" id="1073253"/>
    <lineage>
        <taxon>Bacteria</taxon>
        <taxon>Bacillati</taxon>
        <taxon>Actinomycetota</taxon>
        <taxon>Actinomycetes</taxon>
        <taxon>Streptosporangiales</taxon>
        <taxon>Streptosporangiaceae</taxon>
        <taxon>Thermocatellispora</taxon>
    </lineage>
</organism>
<keyword evidence="1" id="KW-0472">Membrane</keyword>
<gene>
    <name evidence="2" type="ORF">HNP84_004642</name>
</gene>